<organism evidence="2 3">
    <name type="scientific">Streblomastix strix</name>
    <dbReference type="NCBI Taxonomy" id="222440"/>
    <lineage>
        <taxon>Eukaryota</taxon>
        <taxon>Metamonada</taxon>
        <taxon>Preaxostyla</taxon>
        <taxon>Oxymonadida</taxon>
        <taxon>Streblomastigidae</taxon>
        <taxon>Streblomastix</taxon>
    </lineage>
</organism>
<protein>
    <submittedName>
        <fullName evidence="2">Uncharacterized protein</fullName>
    </submittedName>
</protein>
<feature type="region of interest" description="Disordered" evidence="1">
    <location>
        <begin position="1"/>
        <end position="21"/>
    </location>
</feature>
<feature type="compositionally biased region" description="Basic and acidic residues" evidence="1">
    <location>
        <begin position="1"/>
        <end position="10"/>
    </location>
</feature>
<dbReference type="AlphaFoldDB" id="A0A5J4W6J0"/>
<gene>
    <name evidence="2" type="ORF">EZS28_014087</name>
</gene>
<comment type="caution">
    <text evidence="2">The sequence shown here is derived from an EMBL/GenBank/DDBJ whole genome shotgun (WGS) entry which is preliminary data.</text>
</comment>
<feature type="compositionally biased region" description="Polar residues" evidence="1">
    <location>
        <begin position="87"/>
        <end position="103"/>
    </location>
</feature>
<feature type="compositionally biased region" description="Basic and acidic residues" evidence="1">
    <location>
        <begin position="61"/>
        <end position="79"/>
    </location>
</feature>
<dbReference type="Proteomes" id="UP000324800">
    <property type="component" value="Unassembled WGS sequence"/>
</dbReference>
<proteinExistence type="predicted"/>
<evidence type="ECO:0000313" key="3">
    <source>
        <dbReference type="Proteomes" id="UP000324800"/>
    </source>
</evidence>
<reference evidence="2 3" key="1">
    <citation type="submission" date="2019-03" db="EMBL/GenBank/DDBJ databases">
        <title>Single cell metagenomics reveals metabolic interactions within the superorganism composed of flagellate Streblomastix strix and complex community of Bacteroidetes bacteria on its surface.</title>
        <authorList>
            <person name="Treitli S.C."/>
            <person name="Kolisko M."/>
            <person name="Husnik F."/>
            <person name="Keeling P."/>
            <person name="Hampl V."/>
        </authorList>
    </citation>
    <scope>NUCLEOTIDE SEQUENCE [LARGE SCALE GENOMIC DNA]</scope>
    <source>
        <strain evidence="2">ST1C</strain>
    </source>
</reference>
<feature type="region of interest" description="Disordered" evidence="1">
    <location>
        <begin position="61"/>
        <end position="114"/>
    </location>
</feature>
<accession>A0A5J4W6J0</accession>
<sequence length="114" mass="13084">MSRERDEEKLSSSQFVAVPRNQADKNAIELKKLRRDADNRIATFNNVKIILKKMLKKGERSLGKRFKAPKDDGIDKEIDLDSDDQQKNGQSEYNSFGQQSAQSPEIDDQIDQEI</sequence>
<evidence type="ECO:0000256" key="1">
    <source>
        <dbReference type="SAM" id="MobiDB-lite"/>
    </source>
</evidence>
<feature type="compositionally biased region" description="Acidic residues" evidence="1">
    <location>
        <begin position="105"/>
        <end position="114"/>
    </location>
</feature>
<evidence type="ECO:0000313" key="2">
    <source>
        <dbReference type="EMBL" id="KAA6390390.1"/>
    </source>
</evidence>
<dbReference type="EMBL" id="SNRW01003237">
    <property type="protein sequence ID" value="KAA6390390.1"/>
    <property type="molecule type" value="Genomic_DNA"/>
</dbReference>
<name>A0A5J4W6J0_9EUKA</name>